<dbReference type="RefSeq" id="WP_182968799.1">
    <property type="nucleotide sequence ID" value="NZ_BAABGC010000021.1"/>
</dbReference>
<feature type="domain" description="Pyrrolo-quinoline quinone repeat" evidence="6">
    <location>
        <begin position="432"/>
        <end position="497"/>
    </location>
</feature>
<keyword evidence="8" id="KW-1185">Reference proteome</keyword>
<feature type="chain" id="PRO_5031071365" evidence="4">
    <location>
        <begin position="27"/>
        <end position="535"/>
    </location>
</feature>
<dbReference type="InterPro" id="IPR011047">
    <property type="entry name" value="Quinoprotein_ADH-like_sf"/>
</dbReference>
<name>A0A7W4JGY7_9PROT</name>
<dbReference type="InterPro" id="IPR018391">
    <property type="entry name" value="PQQ_b-propeller_rpt"/>
</dbReference>
<dbReference type="Pfam" id="PF01011">
    <property type="entry name" value="PQQ"/>
    <property type="match status" value="1"/>
</dbReference>
<dbReference type="EMBL" id="JABEQL010000041">
    <property type="protein sequence ID" value="MBB2181070.1"/>
    <property type="molecule type" value="Genomic_DNA"/>
</dbReference>
<dbReference type="PANTHER" id="PTHR32303">
    <property type="entry name" value="QUINOPROTEIN ALCOHOL DEHYDROGENASE (CYTOCHROME C)"/>
    <property type="match status" value="1"/>
</dbReference>
<evidence type="ECO:0000313" key="7">
    <source>
        <dbReference type="EMBL" id="MBB2181070.1"/>
    </source>
</evidence>
<feature type="signal peptide" evidence="4">
    <location>
        <begin position="1"/>
        <end position="26"/>
    </location>
</feature>
<dbReference type="GO" id="GO:0016491">
    <property type="term" value="F:oxidoreductase activity"/>
    <property type="evidence" value="ECO:0007669"/>
    <property type="project" value="UniProtKB-KW"/>
</dbReference>
<comment type="similarity">
    <text evidence="2">Belongs to the bacterial PQQ dehydrogenase family.</text>
</comment>
<evidence type="ECO:0000259" key="6">
    <source>
        <dbReference type="Pfam" id="PF13360"/>
    </source>
</evidence>
<dbReference type="PANTHER" id="PTHR32303:SF10">
    <property type="entry name" value="OUTER MEMBRANE PROTEIN ASSEMBLY FACTOR BAMB"/>
    <property type="match status" value="1"/>
</dbReference>
<dbReference type="InterPro" id="IPR002372">
    <property type="entry name" value="PQQ_rpt_dom"/>
</dbReference>
<keyword evidence="3" id="KW-0560">Oxidoreductase</keyword>
<evidence type="ECO:0000256" key="3">
    <source>
        <dbReference type="ARBA" id="ARBA00023002"/>
    </source>
</evidence>
<evidence type="ECO:0000313" key="8">
    <source>
        <dbReference type="Proteomes" id="UP000525623"/>
    </source>
</evidence>
<sequence length="535" mass="57112">MTGVTMRASILALLAATSLYPIQAQARGESNWPSYNRTLTSERFSPLNDLNDSNVANLKTICTFDTGETTAFQSGLVQVDGALFATTEHNTFSINPDTCAVNWIAHEDFPNSYLGGQRGVAIADSRVFRGAANGHVYAYDEKTGERLWDTQIGDQSKGETAPASPITWHGLVFIGNAGGDNRGVKGRMYALDAKTGKIVWEFYLVPKKLGDVERGPQVQGAAPVTTWQNAPGVEITGGGTWTSYSLDPATGLLYVPGGNPAPDFIKSLRKGSNLYAGSIVVLDAETGAYRSHYSIVPEDFHDYDVSSAPTLFSSRNGTPIMAVTPKDGFLYVFNHKTGKRLYKRAMTTQFNTAAPLVETGTRFCPGTQGGSEWNGPAYDPLHDAIISGQVDWCSTVHIDPDDKTMSVSAAQAWTGSSQDGFGKPDPVSQWAGWLTSVNALTGKQRWRFKAPNPIMAAVTPTAGGIVLFGDMGGNLFVLDSQTGRLLFKTDLGGALAGGIITYNAGSGQKVAVSTGLTSKIWPTPKATAKIVILGN</sequence>
<gene>
    <name evidence="7" type="ORF">HLH29_18255</name>
</gene>
<dbReference type="Gene3D" id="2.140.10.10">
    <property type="entry name" value="Quinoprotein alcohol dehydrogenase-like superfamily"/>
    <property type="match status" value="1"/>
</dbReference>
<evidence type="ECO:0000259" key="5">
    <source>
        <dbReference type="Pfam" id="PF01011"/>
    </source>
</evidence>
<comment type="caution">
    <text evidence="7">The sequence shown here is derived from an EMBL/GenBank/DDBJ whole genome shotgun (WGS) entry which is preliminary data.</text>
</comment>
<organism evidence="7 8">
    <name type="scientific">Gluconacetobacter tumulicola</name>
    <dbReference type="NCBI Taxonomy" id="1017177"/>
    <lineage>
        <taxon>Bacteria</taxon>
        <taxon>Pseudomonadati</taxon>
        <taxon>Pseudomonadota</taxon>
        <taxon>Alphaproteobacteria</taxon>
        <taxon>Acetobacterales</taxon>
        <taxon>Acetobacteraceae</taxon>
        <taxon>Gluconacetobacter</taxon>
    </lineage>
</organism>
<dbReference type="Pfam" id="PF13360">
    <property type="entry name" value="PQQ_2"/>
    <property type="match status" value="1"/>
</dbReference>
<dbReference type="AlphaFoldDB" id="A0A7W4JGY7"/>
<comment type="cofactor">
    <cofactor evidence="1">
        <name>pyrroloquinoline quinone</name>
        <dbReference type="ChEBI" id="CHEBI:58442"/>
    </cofactor>
</comment>
<proteinExistence type="inferred from homology"/>
<dbReference type="SMART" id="SM00564">
    <property type="entry name" value="PQQ"/>
    <property type="match status" value="5"/>
</dbReference>
<dbReference type="Proteomes" id="UP000525623">
    <property type="component" value="Unassembled WGS sequence"/>
</dbReference>
<protein>
    <submittedName>
        <fullName evidence="7">PQQ-binding-like beta-propeller repeat protein</fullName>
    </submittedName>
</protein>
<evidence type="ECO:0000256" key="2">
    <source>
        <dbReference type="ARBA" id="ARBA00008156"/>
    </source>
</evidence>
<dbReference type="SUPFAM" id="SSF50998">
    <property type="entry name" value="Quinoprotein alcohol dehydrogenase-like"/>
    <property type="match status" value="1"/>
</dbReference>
<keyword evidence="4" id="KW-0732">Signal</keyword>
<feature type="domain" description="Pyrrolo-quinoline quinone repeat" evidence="5">
    <location>
        <begin position="32"/>
        <end position="342"/>
    </location>
</feature>
<reference evidence="7 8" key="1">
    <citation type="submission" date="2020-04" db="EMBL/GenBank/DDBJ databases">
        <title>Description of novel Gluconacetobacter.</title>
        <authorList>
            <person name="Sombolestani A."/>
        </authorList>
    </citation>
    <scope>NUCLEOTIDE SEQUENCE [LARGE SCALE GENOMIC DNA]</scope>
    <source>
        <strain evidence="7 8">LMG 27725</strain>
    </source>
</reference>
<evidence type="ECO:0000256" key="4">
    <source>
        <dbReference type="SAM" id="SignalP"/>
    </source>
</evidence>
<evidence type="ECO:0000256" key="1">
    <source>
        <dbReference type="ARBA" id="ARBA00001931"/>
    </source>
</evidence>
<accession>A0A7W4JGY7</accession>